<keyword evidence="4" id="KW-1133">Transmembrane helix</keyword>
<evidence type="ECO:0000313" key="6">
    <source>
        <dbReference type="EMBL" id="PAT37956.1"/>
    </source>
</evidence>
<dbReference type="PANTHER" id="PTHR34478">
    <property type="entry name" value="PROTEIN LEMA"/>
    <property type="match status" value="1"/>
</dbReference>
<comment type="caution">
    <text evidence="6">The sequence shown here is derived from an EMBL/GenBank/DDBJ whole genome shotgun (WGS) entry which is preliminary data.</text>
</comment>
<evidence type="ECO:0000256" key="4">
    <source>
        <dbReference type="ARBA" id="ARBA00022989"/>
    </source>
</evidence>
<dbReference type="AlphaFoldDB" id="A0A2A2AJF3"/>
<dbReference type="Proteomes" id="UP000218644">
    <property type="component" value="Unassembled WGS sequence"/>
</dbReference>
<evidence type="ECO:0000256" key="3">
    <source>
        <dbReference type="ARBA" id="ARBA00022692"/>
    </source>
</evidence>
<dbReference type="Gene3D" id="1.20.1440.20">
    <property type="entry name" value="LemA-like domain"/>
    <property type="match status" value="1"/>
</dbReference>
<comment type="similarity">
    <text evidence="2">Belongs to the LemA family.</text>
</comment>
<dbReference type="PANTHER" id="PTHR34478:SF2">
    <property type="entry name" value="MEMBRANE PROTEIN"/>
    <property type="match status" value="1"/>
</dbReference>
<reference evidence="6 7" key="1">
    <citation type="submission" date="2017-08" db="EMBL/GenBank/DDBJ databases">
        <title>WGS of Clinical strains of the CDC Group NO-1 linked to zoonotic infections in humans.</title>
        <authorList>
            <person name="Bernier A.-M."/>
            <person name="Bernard K."/>
        </authorList>
    </citation>
    <scope>NUCLEOTIDE SEQUENCE [LARGE SCALE GENOMIC DNA]</scope>
    <source>
        <strain evidence="6 7">NML79-0751</strain>
    </source>
</reference>
<gene>
    <name evidence="6" type="ORF">CK623_13040</name>
</gene>
<comment type="subcellular location">
    <subcellularLocation>
        <location evidence="1">Membrane</location>
        <topology evidence="1">Single-pass membrane protein</topology>
    </subcellularLocation>
</comment>
<dbReference type="Pfam" id="PF04011">
    <property type="entry name" value="LemA"/>
    <property type="match status" value="1"/>
</dbReference>
<dbReference type="EMBL" id="NSJD01000032">
    <property type="protein sequence ID" value="PAT37956.1"/>
    <property type="molecule type" value="Genomic_DNA"/>
</dbReference>
<accession>A0A2A2AJF3</accession>
<evidence type="ECO:0000256" key="1">
    <source>
        <dbReference type="ARBA" id="ARBA00004167"/>
    </source>
</evidence>
<dbReference type="RefSeq" id="WP_095557811.1">
    <property type="nucleotide sequence ID" value="NZ_NSJD01000032.1"/>
</dbReference>
<organism evidence="6 7">
    <name type="scientific">Vandammella animalimorsus</name>
    <dbReference type="NCBI Taxonomy" id="2029117"/>
    <lineage>
        <taxon>Bacteria</taxon>
        <taxon>Pseudomonadati</taxon>
        <taxon>Pseudomonadota</taxon>
        <taxon>Betaproteobacteria</taxon>
        <taxon>Burkholderiales</taxon>
        <taxon>Comamonadaceae</taxon>
        <taxon>Vandammella</taxon>
    </lineage>
</organism>
<dbReference type="SUPFAM" id="SSF140478">
    <property type="entry name" value="LemA-like"/>
    <property type="match status" value="1"/>
</dbReference>
<proteinExistence type="inferred from homology"/>
<evidence type="ECO:0000313" key="7">
    <source>
        <dbReference type="Proteomes" id="UP000218644"/>
    </source>
</evidence>
<protein>
    <recommendedName>
        <fullName evidence="8">LemA family protein</fullName>
    </recommendedName>
</protein>
<dbReference type="InterPro" id="IPR023353">
    <property type="entry name" value="LemA-like_dom_sf"/>
</dbReference>
<keyword evidence="3" id="KW-0812">Transmembrane</keyword>
<keyword evidence="5" id="KW-0472">Membrane</keyword>
<evidence type="ECO:0008006" key="8">
    <source>
        <dbReference type="Google" id="ProtNLM"/>
    </source>
</evidence>
<evidence type="ECO:0000256" key="2">
    <source>
        <dbReference type="ARBA" id="ARBA00008854"/>
    </source>
</evidence>
<dbReference type="InterPro" id="IPR007156">
    <property type="entry name" value="MamQ_LemA"/>
</dbReference>
<name>A0A2A2AJF3_9BURK</name>
<sequence>MSTTTIVILVLLALLLVWAVVTYNRFIALRNEVKNAYAQIDVQLKRRYDLIPNLVEVARAYMQHERETLQAVTEARSQAISAARQARAHAGDGSALQALAGAEAVLGAGLGRLMAVAEDYPELKADGEMRRLSEEIASSENRIGFARQAYNDTVLAYNNATQALPSSLIAALARFASLPMLESTSSEQERQAPKVRF</sequence>
<evidence type="ECO:0000256" key="5">
    <source>
        <dbReference type="ARBA" id="ARBA00023136"/>
    </source>
</evidence>
<dbReference type="GO" id="GO:0016020">
    <property type="term" value="C:membrane"/>
    <property type="evidence" value="ECO:0007669"/>
    <property type="project" value="UniProtKB-SubCell"/>
</dbReference>